<evidence type="ECO:0000256" key="1">
    <source>
        <dbReference type="ARBA" id="ARBA00022857"/>
    </source>
</evidence>
<dbReference type="InterPro" id="IPR013149">
    <property type="entry name" value="ADH-like_C"/>
</dbReference>
<evidence type="ECO:0000313" key="5">
    <source>
        <dbReference type="EMBL" id="CAF3814212.1"/>
    </source>
</evidence>
<proteinExistence type="predicted"/>
<dbReference type="Gene3D" id="3.90.180.10">
    <property type="entry name" value="Medium-chain alcohol dehydrogenases, catalytic domain"/>
    <property type="match status" value="1"/>
</dbReference>
<dbReference type="Proteomes" id="UP000677228">
    <property type="component" value="Unassembled WGS sequence"/>
</dbReference>
<comment type="caution">
    <text evidence="5">The sequence shown here is derived from an EMBL/GenBank/DDBJ whole genome shotgun (WGS) entry which is preliminary data.</text>
</comment>
<evidence type="ECO:0000313" key="6">
    <source>
        <dbReference type="Proteomes" id="UP000682733"/>
    </source>
</evidence>
<name>A0A8S2JM66_9BILA</name>
<dbReference type="Gene3D" id="3.40.50.720">
    <property type="entry name" value="NAD(P)-binding Rossmann-like Domain"/>
    <property type="match status" value="1"/>
</dbReference>
<dbReference type="PANTHER" id="PTHR48106:SF18">
    <property type="entry name" value="QUINONE OXIDOREDUCTASE PIG3"/>
    <property type="match status" value="1"/>
</dbReference>
<gene>
    <name evidence="4" type="ORF">OVA965_LOCUS16745</name>
    <name evidence="5" type="ORF">TMI583_LOCUS16751</name>
</gene>
<protein>
    <recommendedName>
        <fullName evidence="3">Alcohol dehydrogenase-like C-terminal domain-containing protein</fullName>
    </recommendedName>
</protein>
<organism evidence="5 6">
    <name type="scientific">Didymodactylos carnosus</name>
    <dbReference type="NCBI Taxonomy" id="1234261"/>
    <lineage>
        <taxon>Eukaryota</taxon>
        <taxon>Metazoa</taxon>
        <taxon>Spiralia</taxon>
        <taxon>Gnathifera</taxon>
        <taxon>Rotifera</taxon>
        <taxon>Eurotatoria</taxon>
        <taxon>Bdelloidea</taxon>
        <taxon>Philodinida</taxon>
        <taxon>Philodinidae</taxon>
        <taxon>Didymodactylos</taxon>
    </lineage>
</organism>
<keyword evidence="1" id="KW-0521">NADP</keyword>
<evidence type="ECO:0000259" key="3">
    <source>
        <dbReference type="Pfam" id="PF00107"/>
    </source>
</evidence>
<sequence>MSRAAGIPETFLTAFQGLRTIAHLKKDDTVLVHAGASGVGTAAIQLVKLFGAHCCTTAGSEKKLEHCKKLGAEVPFSYQQGPWLGTNKQFASDQNKDGVNIVYDSIRKDYIKQNQEVLGTNRRWVVYSTQSGVIADKLSLNILMRKRIQLTGTVLRARPKEYKTELVKIFKEQALDGFTNGTLKCGYR</sequence>
<dbReference type="GO" id="GO:0016651">
    <property type="term" value="F:oxidoreductase activity, acting on NAD(P)H"/>
    <property type="evidence" value="ECO:0007669"/>
    <property type="project" value="TreeGrafter"/>
</dbReference>
<dbReference type="GO" id="GO:0070402">
    <property type="term" value="F:NADPH binding"/>
    <property type="evidence" value="ECO:0007669"/>
    <property type="project" value="TreeGrafter"/>
</dbReference>
<dbReference type="SUPFAM" id="SSF51735">
    <property type="entry name" value="NAD(P)-binding Rossmann-fold domains"/>
    <property type="match status" value="1"/>
</dbReference>
<evidence type="ECO:0000256" key="2">
    <source>
        <dbReference type="ARBA" id="ARBA00023002"/>
    </source>
</evidence>
<keyword evidence="2" id="KW-0560">Oxidoreductase</keyword>
<dbReference type="AlphaFoldDB" id="A0A8S2JM66"/>
<dbReference type="Pfam" id="PF00107">
    <property type="entry name" value="ADH_zinc_N"/>
    <property type="match status" value="1"/>
</dbReference>
<dbReference type="PANTHER" id="PTHR48106">
    <property type="entry name" value="QUINONE OXIDOREDUCTASE PIG3-RELATED"/>
    <property type="match status" value="1"/>
</dbReference>
<dbReference type="EMBL" id="CAJNOK010007842">
    <property type="protein sequence ID" value="CAF1046342.1"/>
    <property type="molecule type" value="Genomic_DNA"/>
</dbReference>
<accession>A0A8S2JM66</accession>
<evidence type="ECO:0000313" key="4">
    <source>
        <dbReference type="EMBL" id="CAF1046342.1"/>
    </source>
</evidence>
<dbReference type="EMBL" id="CAJOBA010007851">
    <property type="protein sequence ID" value="CAF3814212.1"/>
    <property type="molecule type" value="Genomic_DNA"/>
</dbReference>
<feature type="domain" description="Alcohol dehydrogenase-like C-terminal" evidence="3">
    <location>
        <begin position="38"/>
        <end position="169"/>
    </location>
</feature>
<dbReference type="Proteomes" id="UP000682733">
    <property type="component" value="Unassembled WGS sequence"/>
</dbReference>
<dbReference type="InterPro" id="IPR036291">
    <property type="entry name" value="NAD(P)-bd_dom_sf"/>
</dbReference>
<reference evidence="5" key="1">
    <citation type="submission" date="2021-02" db="EMBL/GenBank/DDBJ databases">
        <authorList>
            <person name="Nowell W R."/>
        </authorList>
    </citation>
    <scope>NUCLEOTIDE SEQUENCE</scope>
</reference>